<evidence type="ECO:0000313" key="4">
    <source>
        <dbReference type="Proteomes" id="UP000443070"/>
    </source>
</evidence>
<feature type="region of interest" description="Disordered" evidence="1">
    <location>
        <begin position="82"/>
        <end position="141"/>
    </location>
</feature>
<dbReference type="RefSeq" id="WP_149877507.1">
    <property type="nucleotide sequence ID" value="NZ_WNBG01000006.1"/>
</dbReference>
<organism evidence="2 5">
    <name type="scientific">Phascolarctobacterium faecium</name>
    <dbReference type="NCBI Taxonomy" id="33025"/>
    <lineage>
        <taxon>Bacteria</taxon>
        <taxon>Bacillati</taxon>
        <taxon>Bacillota</taxon>
        <taxon>Negativicutes</taxon>
        <taxon>Acidaminococcales</taxon>
        <taxon>Acidaminococcaceae</taxon>
        <taxon>Phascolarctobacterium</taxon>
    </lineage>
</organism>
<dbReference type="EMBL" id="WNBM01000006">
    <property type="protein sequence ID" value="MTT76283.1"/>
    <property type="molecule type" value="Genomic_DNA"/>
</dbReference>
<evidence type="ECO:0000313" key="5">
    <source>
        <dbReference type="Proteomes" id="UP000484547"/>
    </source>
</evidence>
<evidence type="ECO:0000313" key="3">
    <source>
        <dbReference type="EMBL" id="MTU04347.1"/>
    </source>
</evidence>
<gene>
    <name evidence="2" type="ORF">GMD11_08395</name>
    <name evidence="3" type="ORF">GMD18_08050</name>
</gene>
<sequence length="175" mass="20703">MERPYEQIRRMVKLFEYNRLKLRFRNEDERARFIDGWAERFCETDDAEWNIAVTIMTARRREPNFYNMEKALREAQSIRRERRLQDEWRAKDKGSLQQDQRANNNAAEQEREENENNGANAQISTAAETSGGATTSNTQKRALQLQGSYNLKATPKTPEEIAQEALLRYERRGRK</sequence>
<comment type="caution">
    <text evidence="2">The sequence shown here is derived from an EMBL/GenBank/DDBJ whole genome shotgun (WGS) entry which is preliminary data.</text>
</comment>
<proteinExistence type="predicted"/>
<reference evidence="4 5" key="1">
    <citation type="journal article" date="2019" name="Nat. Med.">
        <title>A library of human gut bacterial isolates paired with longitudinal multiomics data enables mechanistic microbiome research.</title>
        <authorList>
            <person name="Poyet M."/>
            <person name="Groussin M."/>
            <person name="Gibbons S.M."/>
            <person name="Avila-Pacheco J."/>
            <person name="Jiang X."/>
            <person name="Kearney S.M."/>
            <person name="Perrotta A.R."/>
            <person name="Berdy B."/>
            <person name="Zhao S."/>
            <person name="Lieberman T.D."/>
            <person name="Swanson P.K."/>
            <person name="Smith M."/>
            <person name="Roesemann S."/>
            <person name="Alexander J.E."/>
            <person name="Rich S.A."/>
            <person name="Livny J."/>
            <person name="Vlamakis H."/>
            <person name="Clish C."/>
            <person name="Bullock K."/>
            <person name="Deik A."/>
            <person name="Scott J."/>
            <person name="Pierce K.A."/>
            <person name="Xavier R.J."/>
            <person name="Alm E.J."/>
        </authorList>
    </citation>
    <scope>NUCLEOTIDE SEQUENCE [LARGE SCALE GENOMIC DNA]</scope>
    <source>
        <strain evidence="2 5">BIOML-A13</strain>
        <strain evidence="3 4">BIOML-A3</strain>
    </source>
</reference>
<evidence type="ECO:0000256" key="1">
    <source>
        <dbReference type="SAM" id="MobiDB-lite"/>
    </source>
</evidence>
<dbReference type="Proteomes" id="UP000484547">
    <property type="component" value="Unassembled WGS sequence"/>
</dbReference>
<dbReference type="Proteomes" id="UP000443070">
    <property type="component" value="Unassembled WGS sequence"/>
</dbReference>
<feature type="compositionally biased region" description="Low complexity" evidence="1">
    <location>
        <begin position="97"/>
        <end position="107"/>
    </location>
</feature>
<dbReference type="AlphaFoldDB" id="A0A7X2XHP7"/>
<feature type="compositionally biased region" description="Low complexity" evidence="1">
    <location>
        <begin position="116"/>
        <end position="138"/>
    </location>
</feature>
<feature type="compositionally biased region" description="Basic and acidic residues" evidence="1">
    <location>
        <begin position="82"/>
        <end position="94"/>
    </location>
</feature>
<keyword evidence="4" id="KW-1185">Reference proteome</keyword>
<name>A0A7X2XHP7_9FIRM</name>
<evidence type="ECO:0000313" key="2">
    <source>
        <dbReference type="EMBL" id="MTT76283.1"/>
    </source>
</evidence>
<accession>A0A7X2XHP7</accession>
<dbReference type="EMBL" id="WNBW01000006">
    <property type="protein sequence ID" value="MTU04347.1"/>
    <property type="molecule type" value="Genomic_DNA"/>
</dbReference>
<protein>
    <submittedName>
        <fullName evidence="2">Uncharacterized protein</fullName>
    </submittedName>
</protein>